<evidence type="ECO:0000256" key="4">
    <source>
        <dbReference type="ARBA" id="ARBA00012180"/>
    </source>
</evidence>
<evidence type="ECO:0000256" key="1">
    <source>
        <dbReference type="ARBA" id="ARBA00000077"/>
    </source>
</evidence>
<dbReference type="Pfam" id="PF00075">
    <property type="entry name" value="RNase_H"/>
    <property type="match status" value="1"/>
</dbReference>
<feature type="binding site" evidence="10">
    <location>
        <position position="70"/>
    </location>
    <ligand>
        <name>Mg(2+)</name>
        <dbReference type="ChEBI" id="CHEBI:18420"/>
        <label>1</label>
    </ligand>
</feature>
<proteinExistence type="inferred from homology"/>
<dbReference type="InterPro" id="IPR050092">
    <property type="entry name" value="RNase_H"/>
</dbReference>
<evidence type="ECO:0000256" key="5">
    <source>
        <dbReference type="ARBA" id="ARBA00022722"/>
    </source>
</evidence>
<evidence type="ECO:0000256" key="6">
    <source>
        <dbReference type="ARBA" id="ARBA00022723"/>
    </source>
</evidence>
<dbReference type="Proteomes" id="UP000007030">
    <property type="component" value="Chromosome"/>
</dbReference>
<evidence type="ECO:0000259" key="12">
    <source>
        <dbReference type="PROSITE" id="PS50879"/>
    </source>
</evidence>
<dbReference type="eggNOG" id="COG0328">
    <property type="taxonomic scope" value="Bacteria"/>
</dbReference>
<organism evidence="13 14">
    <name type="scientific">Marinithermus hydrothermalis (strain DSM 14884 / JCM 11576 / T1)</name>
    <dbReference type="NCBI Taxonomy" id="869210"/>
    <lineage>
        <taxon>Bacteria</taxon>
        <taxon>Thermotogati</taxon>
        <taxon>Deinococcota</taxon>
        <taxon>Deinococci</taxon>
        <taxon>Thermales</taxon>
        <taxon>Thermaceae</taxon>
        <taxon>Marinithermus</taxon>
    </lineage>
</organism>
<dbReference type="InterPro" id="IPR002156">
    <property type="entry name" value="RNaseH_domain"/>
</dbReference>
<dbReference type="Gene3D" id="3.30.420.10">
    <property type="entry name" value="Ribonuclease H-like superfamily/Ribonuclease H"/>
    <property type="match status" value="1"/>
</dbReference>
<comment type="subcellular location">
    <subcellularLocation>
        <location evidence="10">Cytoplasm</location>
    </subcellularLocation>
</comment>
<evidence type="ECO:0000256" key="9">
    <source>
        <dbReference type="ARBA" id="ARBA00022842"/>
    </source>
</evidence>
<dbReference type="GO" id="GO:0003676">
    <property type="term" value="F:nucleic acid binding"/>
    <property type="evidence" value="ECO:0007669"/>
    <property type="project" value="InterPro"/>
</dbReference>
<gene>
    <name evidence="10" type="primary">rnhA</name>
    <name evidence="13" type="ordered locus">Marky_0915</name>
</gene>
<evidence type="ECO:0000256" key="3">
    <source>
        <dbReference type="ARBA" id="ARBA00011245"/>
    </source>
</evidence>
<dbReference type="HOGENOM" id="CLU_030894_6_2_0"/>
<feature type="compositionally biased region" description="Basic residues" evidence="11">
    <location>
        <begin position="139"/>
        <end position="150"/>
    </location>
</feature>
<keyword evidence="10" id="KW-0963">Cytoplasm</keyword>
<feature type="region of interest" description="Disordered" evidence="11">
    <location>
        <begin position="130"/>
        <end position="150"/>
    </location>
</feature>
<dbReference type="EC" id="3.1.26.4" evidence="4 10"/>
<evidence type="ECO:0000256" key="8">
    <source>
        <dbReference type="ARBA" id="ARBA00022801"/>
    </source>
</evidence>
<dbReference type="GO" id="GO:0043137">
    <property type="term" value="P:DNA replication, removal of RNA primer"/>
    <property type="evidence" value="ECO:0007669"/>
    <property type="project" value="TreeGrafter"/>
</dbReference>
<dbReference type="RefSeq" id="WP_013703711.1">
    <property type="nucleotide sequence ID" value="NC_015387.1"/>
</dbReference>
<dbReference type="AlphaFoldDB" id="F2NQD4"/>
<feature type="binding site" evidence="10">
    <location>
        <position position="48"/>
    </location>
    <ligand>
        <name>Mg(2+)</name>
        <dbReference type="ChEBI" id="CHEBI:18420"/>
        <label>1</label>
    </ligand>
</feature>
<dbReference type="PANTHER" id="PTHR10642:SF26">
    <property type="entry name" value="RIBONUCLEASE H1"/>
    <property type="match status" value="1"/>
</dbReference>
<evidence type="ECO:0000256" key="10">
    <source>
        <dbReference type="HAMAP-Rule" id="MF_00042"/>
    </source>
</evidence>
<dbReference type="InterPro" id="IPR036397">
    <property type="entry name" value="RNaseH_sf"/>
</dbReference>
<dbReference type="NCBIfam" id="NF001236">
    <property type="entry name" value="PRK00203.1"/>
    <property type="match status" value="1"/>
</dbReference>
<keyword evidence="8 10" id="KW-0378">Hydrolase</keyword>
<keyword evidence="14" id="KW-1185">Reference proteome</keyword>
<dbReference type="EMBL" id="CP002630">
    <property type="protein sequence ID" value="AEB11661.1"/>
    <property type="molecule type" value="Genomic_DNA"/>
</dbReference>
<dbReference type="KEGG" id="mhd:Marky_0915"/>
<comment type="subunit">
    <text evidence="3 10">Monomer.</text>
</comment>
<dbReference type="GO" id="GO:0000287">
    <property type="term" value="F:magnesium ion binding"/>
    <property type="evidence" value="ECO:0007669"/>
    <property type="project" value="UniProtKB-UniRule"/>
</dbReference>
<comment type="catalytic activity">
    <reaction evidence="1 10">
        <text>Endonucleolytic cleavage to 5'-phosphomonoester.</text>
        <dbReference type="EC" id="3.1.26.4"/>
    </reaction>
</comment>
<dbReference type="SUPFAM" id="SSF53098">
    <property type="entry name" value="Ribonuclease H-like"/>
    <property type="match status" value="1"/>
</dbReference>
<evidence type="ECO:0000256" key="11">
    <source>
        <dbReference type="SAM" id="MobiDB-lite"/>
    </source>
</evidence>
<feature type="binding site" evidence="10">
    <location>
        <position position="135"/>
    </location>
    <ligand>
        <name>Mg(2+)</name>
        <dbReference type="ChEBI" id="CHEBI:18420"/>
        <label>2</label>
    </ligand>
</feature>
<keyword evidence="6 10" id="KW-0479">Metal-binding</keyword>
<keyword evidence="7 10" id="KW-0255">Endonuclease</keyword>
<comment type="cofactor">
    <cofactor evidence="10">
        <name>Mg(2+)</name>
        <dbReference type="ChEBI" id="CHEBI:18420"/>
    </cofactor>
    <text evidence="10">Binds 1 Mg(2+) ion per subunit. May bind a second metal ion at a regulatory site, or after substrate binding.</text>
</comment>
<dbReference type="PANTHER" id="PTHR10642">
    <property type="entry name" value="RIBONUCLEASE H1"/>
    <property type="match status" value="1"/>
</dbReference>
<name>F2NQD4_MARHT</name>
<dbReference type="InterPro" id="IPR022892">
    <property type="entry name" value="RNaseHI"/>
</dbReference>
<evidence type="ECO:0000313" key="13">
    <source>
        <dbReference type="EMBL" id="AEB11661.1"/>
    </source>
</evidence>
<evidence type="ECO:0000313" key="14">
    <source>
        <dbReference type="Proteomes" id="UP000007030"/>
    </source>
</evidence>
<keyword evidence="5 10" id="KW-0540">Nuclease</keyword>
<dbReference type="GO" id="GO:0004523">
    <property type="term" value="F:RNA-DNA hybrid ribonuclease activity"/>
    <property type="evidence" value="ECO:0007669"/>
    <property type="project" value="UniProtKB-UniRule"/>
</dbReference>
<reference evidence="13 14" key="1">
    <citation type="journal article" date="2012" name="Stand. Genomic Sci.">
        <title>Complete genome sequence of the aerobic, heterotroph Marinithermus hydrothermalis type strain (T1(T)) from a deep-sea hydrothermal vent chimney.</title>
        <authorList>
            <person name="Copeland A."/>
            <person name="Gu W."/>
            <person name="Yasawong M."/>
            <person name="Lapidus A."/>
            <person name="Lucas S."/>
            <person name="Deshpande S."/>
            <person name="Pagani I."/>
            <person name="Tapia R."/>
            <person name="Cheng J.F."/>
            <person name="Goodwin L.A."/>
            <person name="Pitluck S."/>
            <person name="Liolios K."/>
            <person name="Ivanova N."/>
            <person name="Mavromatis K."/>
            <person name="Mikhailova N."/>
            <person name="Pati A."/>
            <person name="Chen A."/>
            <person name="Palaniappan K."/>
            <person name="Land M."/>
            <person name="Pan C."/>
            <person name="Brambilla E.M."/>
            <person name="Rohde M."/>
            <person name="Tindall B.J."/>
            <person name="Sikorski J."/>
            <person name="Goker M."/>
            <person name="Detter J.C."/>
            <person name="Bristow J."/>
            <person name="Eisen J.A."/>
            <person name="Markowitz V."/>
            <person name="Hugenholtz P."/>
            <person name="Kyrpides N.C."/>
            <person name="Klenk H.P."/>
            <person name="Woyke T."/>
        </authorList>
    </citation>
    <scope>NUCLEOTIDE SEQUENCE [LARGE SCALE GENOMIC DNA]</scope>
    <source>
        <strain evidence="14">DSM 14884 / JCM 11576 / T1</strain>
    </source>
</reference>
<dbReference type="InterPro" id="IPR012337">
    <property type="entry name" value="RNaseH-like_sf"/>
</dbReference>
<dbReference type="PROSITE" id="PS50879">
    <property type="entry name" value="RNASE_H_1"/>
    <property type="match status" value="1"/>
</dbReference>
<dbReference type="HAMAP" id="MF_00042">
    <property type="entry name" value="RNase_H"/>
    <property type="match status" value="1"/>
</dbReference>
<comment type="function">
    <text evidence="10">Endonuclease that specifically degrades the RNA of RNA-DNA hybrids.</text>
</comment>
<evidence type="ECO:0000256" key="2">
    <source>
        <dbReference type="ARBA" id="ARBA00005300"/>
    </source>
</evidence>
<keyword evidence="9 10" id="KW-0460">Magnesium</keyword>
<sequence>MTRPYVEVYTDGSADRFGRGGWAALLRYEGREKLLSGGEAATTNNRMELRAALEALRALKRPCVVVVYTDSQYLQKAFAEGWLERWQRNGWRTRAGAPVKNQDLWRALLEEIRRHEVRWRWVEGHAGHPENERVDREAQRRRRSLPRPET</sequence>
<feature type="binding site" evidence="10">
    <location>
        <position position="11"/>
    </location>
    <ligand>
        <name>Mg(2+)</name>
        <dbReference type="ChEBI" id="CHEBI:18420"/>
        <label>2</label>
    </ligand>
</feature>
<evidence type="ECO:0000256" key="7">
    <source>
        <dbReference type="ARBA" id="ARBA00022759"/>
    </source>
</evidence>
<feature type="binding site" evidence="10">
    <location>
        <position position="11"/>
    </location>
    <ligand>
        <name>Mg(2+)</name>
        <dbReference type="ChEBI" id="CHEBI:18420"/>
        <label>1</label>
    </ligand>
</feature>
<feature type="domain" description="RNase H type-1" evidence="12">
    <location>
        <begin position="2"/>
        <end position="143"/>
    </location>
</feature>
<dbReference type="STRING" id="869210.Marky_0915"/>
<protein>
    <recommendedName>
        <fullName evidence="4 10">Ribonuclease H</fullName>
        <shortName evidence="10">RNase H</shortName>
        <ecNumber evidence="4 10">3.1.26.4</ecNumber>
    </recommendedName>
</protein>
<dbReference type="GO" id="GO:0005737">
    <property type="term" value="C:cytoplasm"/>
    <property type="evidence" value="ECO:0007669"/>
    <property type="project" value="UniProtKB-SubCell"/>
</dbReference>
<dbReference type="CDD" id="cd09278">
    <property type="entry name" value="RNase_HI_prokaryote_like"/>
    <property type="match status" value="1"/>
</dbReference>
<accession>F2NQD4</accession>
<comment type="similarity">
    <text evidence="2 10">Belongs to the RNase H family.</text>
</comment>